<organism evidence="3 4">
    <name type="scientific">Tuber melanosporum (strain Mel28)</name>
    <name type="common">Perigord black truffle</name>
    <dbReference type="NCBI Taxonomy" id="656061"/>
    <lineage>
        <taxon>Eukaryota</taxon>
        <taxon>Fungi</taxon>
        <taxon>Dikarya</taxon>
        <taxon>Ascomycota</taxon>
        <taxon>Pezizomycotina</taxon>
        <taxon>Pezizomycetes</taxon>
        <taxon>Pezizales</taxon>
        <taxon>Tuberaceae</taxon>
        <taxon>Tuber</taxon>
    </lineage>
</organism>
<feature type="domain" description="Smr" evidence="2">
    <location>
        <begin position="104"/>
        <end position="179"/>
    </location>
</feature>
<evidence type="ECO:0000259" key="2">
    <source>
        <dbReference type="PROSITE" id="PS50828"/>
    </source>
</evidence>
<dbReference type="EMBL" id="FN429986">
    <property type="protein sequence ID" value="CAZ79193.1"/>
    <property type="molecule type" value="Genomic_DNA"/>
</dbReference>
<dbReference type="GO" id="GO:0005634">
    <property type="term" value="C:nucleus"/>
    <property type="evidence" value="ECO:0007669"/>
    <property type="project" value="TreeGrafter"/>
</dbReference>
<dbReference type="GO" id="GO:0004519">
    <property type="term" value="F:endonuclease activity"/>
    <property type="evidence" value="ECO:0007669"/>
    <property type="project" value="TreeGrafter"/>
</dbReference>
<dbReference type="RefSeq" id="XP_002835072.1">
    <property type="nucleotide sequence ID" value="XM_002835026.1"/>
</dbReference>
<evidence type="ECO:0000256" key="1">
    <source>
        <dbReference type="SAM" id="MobiDB-lite"/>
    </source>
</evidence>
<evidence type="ECO:0000313" key="4">
    <source>
        <dbReference type="Proteomes" id="UP000006911"/>
    </source>
</evidence>
<keyword evidence="4" id="KW-1185">Reference proteome</keyword>
<dbReference type="InParanoid" id="D5G3V0"/>
<protein>
    <submittedName>
        <fullName evidence="3">(Perigord truffle) hypothetical protein</fullName>
    </submittedName>
</protein>
<dbReference type="SUPFAM" id="SSF160443">
    <property type="entry name" value="SMR domain-like"/>
    <property type="match status" value="1"/>
</dbReference>
<dbReference type="KEGG" id="tml:GSTUM_00003813001"/>
<dbReference type="Gene3D" id="3.30.1370.110">
    <property type="match status" value="1"/>
</dbReference>
<dbReference type="HOGENOM" id="CLU_1391139_0_0_1"/>
<dbReference type="Pfam" id="PF08590">
    <property type="entry name" value="DUF1771"/>
    <property type="match status" value="1"/>
</dbReference>
<feature type="region of interest" description="Disordered" evidence="1">
    <location>
        <begin position="1"/>
        <end position="47"/>
    </location>
</feature>
<dbReference type="GeneID" id="9187131"/>
<evidence type="ECO:0000313" key="3">
    <source>
        <dbReference type="EMBL" id="CAZ79193.1"/>
    </source>
</evidence>
<dbReference type="AlphaFoldDB" id="D5G3V0"/>
<dbReference type="InterPro" id="IPR052772">
    <property type="entry name" value="Endo/PolyKinase_Domain-Protein"/>
</dbReference>
<reference evidence="3 4" key="1">
    <citation type="journal article" date="2010" name="Nature">
        <title>Perigord black truffle genome uncovers evolutionary origins and mechanisms of symbiosis.</title>
        <authorList>
            <person name="Martin F."/>
            <person name="Kohler A."/>
            <person name="Murat C."/>
            <person name="Balestrini R."/>
            <person name="Coutinho P.M."/>
            <person name="Jaillon O."/>
            <person name="Montanini B."/>
            <person name="Morin E."/>
            <person name="Noel B."/>
            <person name="Percudani R."/>
            <person name="Porcel B."/>
            <person name="Rubini A."/>
            <person name="Amicucci A."/>
            <person name="Amselem J."/>
            <person name="Anthouard V."/>
            <person name="Arcioni S."/>
            <person name="Artiguenave F."/>
            <person name="Aury J.M."/>
            <person name="Ballario P."/>
            <person name="Bolchi A."/>
            <person name="Brenna A."/>
            <person name="Brun A."/>
            <person name="Buee M."/>
            <person name="Cantarel B."/>
            <person name="Chevalier G."/>
            <person name="Couloux A."/>
            <person name="Da Silva C."/>
            <person name="Denoeud F."/>
            <person name="Duplessis S."/>
            <person name="Ghignone S."/>
            <person name="Hilselberger B."/>
            <person name="Iotti M."/>
            <person name="Marcais B."/>
            <person name="Mello A."/>
            <person name="Miranda M."/>
            <person name="Pacioni G."/>
            <person name="Quesneville H."/>
            <person name="Riccioni C."/>
            <person name="Ruotolo R."/>
            <person name="Splivallo R."/>
            <person name="Stocchi V."/>
            <person name="Tisserant E."/>
            <person name="Viscomi A.R."/>
            <person name="Zambonelli A."/>
            <person name="Zampieri E."/>
            <person name="Henrissat B."/>
            <person name="Lebrun M.H."/>
            <person name="Paolocci F."/>
            <person name="Bonfante P."/>
            <person name="Ottonello S."/>
            <person name="Wincker P."/>
        </authorList>
    </citation>
    <scope>NUCLEOTIDE SEQUENCE [LARGE SCALE GENOMIC DNA]</scope>
    <source>
        <strain evidence="3 4">Mel28</strain>
    </source>
</reference>
<dbReference type="SMART" id="SM00463">
    <property type="entry name" value="SMR"/>
    <property type="match status" value="1"/>
</dbReference>
<dbReference type="OMA" id="RNTWIIT"/>
<proteinExistence type="predicted"/>
<dbReference type="Proteomes" id="UP000006911">
    <property type="component" value="Unassembled WGS sequence"/>
</dbReference>
<dbReference type="STRING" id="656061.D5G3V0"/>
<dbReference type="PANTHER" id="PTHR46535:SF1">
    <property type="entry name" value="NEDD4-BINDING PROTEIN 2"/>
    <property type="match status" value="1"/>
</dbReference>
<dbReference type="InterPro" id="IPR036063">
    <property type="entry name" value="Smr_dom_sf"/>
</dbReference>
<sequence>MGQSQSTRRPEPGATYRAKAASEAQAQIDASRKAKAASRNSDHRSARAHSIEAQMHGKKMNEYHALASSEVFRYHNPKYPSTAFSFFGALFSLVKTPPNDLSQLDLHGQRVAEAVPMVKDHLRMCRKEGIKRTLVITGRGVHSLGGVPRIKPEVERLLAEMGVRYWSRAEGGAFMVECGREEGGGIVGWIWRGIFG</sequence>
<dbReference type="SMART" id="SM01162">
    <property type="entry name" value="DUF1771"/>
    <property type="match status" value="1"/>
</dbReference>
<dbReference type="PROSITE" id="PS50828">
    <property type="entry name" value="SMR"/>
    <property type="match status" value="1"/>
</dbReference>
<dbReference type="eggNOG" id="KOG2401">
    <property type="taxonomic scope" value="Eukaryota"/>
</dbReference>
<name>D5G3V0_TUBMM</name>
<dbReference type="Pfam" id="PF01713">
    <property type="entry name" value="Smr"/>
    <property type="match status" value="1"/>
</dbReference>
<dbReference type="InterPro" id="IPR013899">
    <property type="entry name" value="DUF1771"/>
</dbReference>
<accession>D5G3V0</accession>
<gene>
    <name evidence="3" type="ORF">GSTUM_00003813001</name>
</gene>
<dbReference type="PANTHER" id="PTHR46535">
    <property type="entry name" value="NEDD4-BINDING PROTEIN 2"/>
    <property type="match status" value="1"/>
</dbReference>
<dbReference type="InterPro" id="IPR002625">
    <property type="entry name" value="Smr_dom"/>
</dbReference>